<evidence type="ECO:0000313" key="3">
    <source>
        <dbReference type="Proteomes" id="UP000053859"/>
    </source>
</evidence>
<organism evidence="2 3">
    <name type="scientific">Streptomyces azureus</name>
    <dbReference type="NCBI Taxonomy" id="146537"/>
    <lineage>
        <taxon>Bacteria</taxon>
        <taxon>Bacillati</taxon>
        <taxon>Actinomycetota</taxon>
        <taxon>Actinomycetes</taxon>
        <taxon>Kitasatosporales</taxon>
        <taxon>Streptomycetaceae</taxon>
        <taxon>Streptomyces</taxon>
    </lineage>
</organism>
<gene>
    <name evidence="2" type="ORF">SAZU_7251</name>
</gene>
<reference evidence="2" key="1">
    <citation type="journal article" date="2015" name="Genome Announc.">
        <title>Draft Genome Sequence of Thiostrepton-Producing Streptomyces azureus ATCC 14921.</title>
        <authorList>
            <person name="Sakihara K."/>
            <person name="Maeda J."/>
            <person name="Tashiro K."/>
            <person name="Fujino Y."/>
            <person name="Kuhara S."/>
            <person name="Ohshima T."/>
            <person name="Ogata S."/>
            <person name="Doi K."/>
        </authorList>
    </citation>
    <scope>NUCLEOTIDE SEQUENCE [LARGE SCALE GENOMIC DNA]</scope>
    <source>
        <strain evidence="2">ATCC14921</strain>
    </source>
</reference>
<protein>
    <submittedName>
        <fullName evidence="2">Uncharacterized protein</fullName>
    </submittedName>
</protein>
<dbReference type="EMBL" id="DF968425">
    <property type="protein sequence ID" value="GAP52376.1"/>
    <property type="molecule type" value="Genomic_DNA"/>
</dbReference>
<dbReference type="AlphaFoldDB" id="A0A0K8PX55"/>
<dbReference type="Proteomes" id="UP000053859">
    <property type="component" value="Unassembled WGS sequence"/>
</dbReference>
<evidence type="ECO:0000256" key="1">
    <source>
        <dbReference type="SAM" id="MobiDB-lite"/>
    </source>
</evidence>
<evidence type="ECO:0000313" key="2">
    <source>
        <dbReference type="EMBL" id="GAP52376.1"/>
    </source>
</evidence>
<feature type="region of interest" description="Disordered" evidence="1">
    <location>
        <begin position="1"/>
        <end position="39"/>
    </location>
</feature>
<sequence length="78" mass="8611">MAASLPGRVSRAWPPRSPGSAARWIPNRNRDGTAGDMHRCRVPESGVRIFVRADEDAQGQAGEVWSLRVSPAWWREAG</sequence>
<name>A0A0K8PX55_STRAJ</name>
<keyword evidence="3" id="KW-1185">Reference proteome</keyword>
<proteinExistence type="predicted"/>
<accession>A0A0K8PX55</accession>
<feature type="compositionally biased region" description="Basic and acidic residues" evidence="1">
    <location>
        <begin position="28"/>
        <end position="39"/>
    </location>
</feature>